<dbReference type="EMBL" id="CP060778">
    <property type="protein sequence ID" value="QQK46575.1"/>
    <property type="molecule type" value="Genomic_DNA"/>
</dbReference>
<name>A0A7T6XSF6_PENDI</name>
<dbReference type="Proteomes" id="UP000595662">
    <property type="component" value="Chromosome 5"/>
</dbReference>
<accession>A0A7T6XSF6</accession>
<evidence type="ECO:0000313" key="1">
    <source>
        <dbReference type="EMBL" id="QQK46575.1"/>
    </source>
</evidence>
<proteinExistence type="predicted"/>
<reference evidence="1 2" key="1">
    <citation type="submission" date="2020-08" db="EMBL/GenBank/DDBJ databases">
        <title>The completed genome sequence of the pathogenic ascomycete fungus Penicillium digitatum.</title>
        <authorList>
            <person name="Wang M."/>
        </authorList>
    </citation>
    <scope>NUCLEOTIDE SEQUENCE [LARGE SCALE GENOMIC DNA]</scope>
    <source>
        <strain evidence="1 2">PdW03</strain>
    </source>
</reference>
<dbReference type="AlphaFoldDB" id="A0A7T6XSF6"/>
<protein>
    <submittedName>
        <fullName evidence="1">Uncharacterized protein</fullName>
    </submittedName>
</protein>
<dbReference type="RefSeq" id="XP_065957639.1">
    <property type="nucleotide sequence ID" value="XM_066099912.1"/>
</dbReference>
<sequence length="120" mass="13435">MMCEVAYRWPPFPNFIADLGTATIQPYLSTPPRQHYTLLYLTPIGLVASRSASLSNQYQPISYAVVASHPFSDRAREVQRFPPTFNLVGLSPVLLRSRSRYACAAPEDSQATPCNRQPFS</sequence>
<gene>
    <name evidence="1" type="ORF">Pdw03_1473</name>
</gene>
<organism evidence="1 2">
    <name type="scientific">Penicillium digitatum</name>
    <name type="common">Green mold</name>
    <dbReference type="NCBI Taxonomy" id="36651"/>
    <lineage>
        <taxon>Eukaryota</taxon>
        <taxon>Fungi</taxon>
        <taxon>Dikarya</taxon>
        <taxon>Ascomycota</taxon>
        <taxon>Pezizomycotina</taxon>
        <taxon>Eurotiomycetes</taxon>
        <taxon>Eurotiomycetidae</taxon>
        <taxon>Eurotiales</taxon>
        <taxon>Aspergillaceae</taxon>
        <taxon>Penicillium</taxon>
    </lineage>
</organism>
<dbReference type="GeneID" id="90952267"/>
<evidence type="ECO:0000313" key="2">
    <source>
        <dbReference type="Proteomes" id="UP000595662"/>
    </source>
</evidence>